<organism evidence="8 9">
    <name type="scientific">Pseudaminobacter soli</name>
    <name type="common">ex Zhang et al. 2022</name>
    <dbReference type="NCBI Taxonomy" id="2831468"/>
    <lineage>
        <taxon>Bacteria</taxon>
        <taxon>Pseudomonadati</taxon>
        <taxon>Pseudomonadota</taxon>
        <taxon>Alphaproteobacteria</taxon>
        <taxon>Hyphomicrobiales</taxon>
        <taxon>Phyllobacteriaceae</taxon>
        <taxon>Pseudaminobacter</taxon>
    </lineage>
</organism>
<proteinExistence type="inferred from homology"/>
<dbReference type="InterPro" id="IPR012795">
    <property type="entry name" value="tRNA_Ile_lys_synt_N"/>
</dbReference>
<keyword evidence="6" id="KW-0963">Cytoplasm</keyword>
<dbReference type="InterPro" id="IPR014729">
    <property type="entry name" value="Rossmann-like_a/b/a_fold"/>
</dbReference>
<evidence type="ECO:0000256" key="4">
    <source>
        <dbReference type="ARBA" id="ARBA00022840"/>
    </source>
</evidence>
<dbReference type="Gene3D" id="3.40.50.620">
    <property type="entry name" value="HUPs"/>
    <property type="match status" value="1"/>
</dbReference>
<evidence type="ECO:0000313" key="8">
    <source>
        <dbReference type="EMBL" id="MBS3647786.1"/>
    </source>
</evidence>
<evidence type="ECO:0000259" key="7">
    <source>
        <dbReference type="Pfam" id="PF01171"/>
    </source>
</evidence>
<reference evidence="8" key="1">
    <citation type="submission" date="2021-04" db="EMBL/GenBank/DDBJ databases">
        <title>Pseudaminobacter soli sp. nov., isolated from paddy soil contaminated by heavy metals.</title>
        <authorList>
            <person name="Zhang K."/>
        </authorList>
    </citation>
    <scope>NUCLEOTIDE SEQUENCE</scope>
    <source>
        <strain evidence="8">19-2017</strain>
    </source>
</reference>
<dbReference type="AlphaFoldDB" id="A0A942DYM4"/>
<feature type="domain" description="tRNA(Ile)-lysidine/2-thiocytidine synthase N-terminal" evidence="7">
    <location>
        <begin position="23"/>
        <end position="203"/>
    </location>
</feature>
<feature type="binding site" evidence="6">
    <location>
        <begin position="28"/>
        <end position="33"/>
    </location>
    <ligand>
        <name>ATP</name>
        <dbReference type="ChEBI" id="CHEBI:30616"/>
    </ligand>
</feature>
<gene>
    <name evidence="6 8" type="primary">tilS</name>
    <name evidence="8" type="ORF">KEU06_03975</name>
</gene>
<evidence type="ECO:0000256" key="6">
    <source>
        <dbReference type="HAMAP-Rule" id="MF_01161"/>
    </source>
</evidence>
<dbReference type="InterPro" id="IPR011063">
    <property type="entry name" value="TilS/TtcA_N"/>
</dbReference>
<dbReference type="InterPro" id="IPR012094">
    <property type="entry name" value="tRNA_Ile_lys_synt"/>
</dbReference>
<dbReference type="PANTHER" id="PTHR43033:SF1">
    <property type="entry name" value="TRNA(ILE)-LYSIDINE SYNTHASE-RELATED"/>
    <property type="match status" value="1"/>
</dbReference>
<comment type="subcellular location">
    <subcellularLocation>
        <location evidence="6">Cytoplasm</location>
    </subcellularLocation>
</comment>
<keyword evidence="9" id="KW-1185">Reference proteome</keyword>
<dbReference type="Pfam" id="PF01171">
    <property type="entry name" value="ATP_bind_3"/>
    <property type="match status" value="1"/>
</dbReference>
<comment type="similarity">
    <text evidence="6">Belongs to the tRNA(Ile)-lysidine synthase family.</text>
</comment>
<dbReference type="NCBIfam" id="TIGR02432">
    <property type="entry name" value="lysidine_TilS_N"/>
    <property type="match status" value="1"/>
</dbReference>
<sequence length="441" mass="47280">MLNPEGDVFRSFSACGLEHCSSLVIAISGGSDSTALLLLLKDYRDRFARGTRLLAATVDHGLRPDSAAEAAAVADLAERLGIAHRTLRWTEPKPASGLAAAAREARYDFLAQAAREAAADAILTAHTAEDQAETVFMRMQRGQGFGLSGMAPATLLDSSVWILRPLLGARREELRSYLRQRNVGWIEDQSNVDVRWERARTRMELKSRPKAEFEKLLETARSNAALRSDLGRRAASLIRSHARQPESGLLHLAPALLETDSEAALYILRILIAVSGGAPRLPDEERTRALLMRAAVGPVRATLSRSLIASRRDGVWISREHRGLPAPGPAIDGMVWDGRFLIRAGDGAVPSLIAPAGASADAAKAGNGLPSSLLRSARACMPVFVPGASPAERGWTATPVLSPWSRFLPSFDLEVARAVAELTGAPGIPDLPCAGHNVTQA</sequence>
<dbReference type="SUPFAM" id="SSF52402">
    <property type="entry name" value="Adenine nucleotide alpha hydrolases-like"/>
    <property type="match status" value="1"/>
</dbReference>
<keyword evidence="3 6" id="KW-0547">Nucleotide-binding</keyword>
<keyword evidence="4 6" id="KW-0067">ATP-binding</keyword>
<dbReference type="RefSeq" id="WP_188253355.1">
    <property type="nucleotide sequence ID" value="NZ_JABVCF010000002.1"/>
</dbReference>
<comment type="caution">
    <text evidence="8">The sequence shown here is derived from an EMBL/GenBank/DDBJ whole genome shotgun (WGS) entry which is preliminary data.</text>
</comment>
<dbReference type="CDD" id="cd01992">
    <property type="entry name" value="TilS_N"/>
    <property type="match status" value="1"/>
</dbReference>
<dbReference type="GO" id="GO:0006400">
    <property type="term" value="P:tRNA modification"/>
    <property type="evidence" value="ECO:0007669"/>
    <property type="project" value="UniProtKB-UniRule"/>
</dbReference>
<dbReference type="GO" id="GO:0005737">
    <property type="term" value="C:cytoplasm"/>
    <property type="evidence" value="ECO:0007669"/>
    <property type="project" value="UniProtKB-SubCell"/>
</dbReference>
<dbReference type="GO" id="GO:0032267">
    <property type="term" value="F:tRNA(Ile)-lysidine synthase activity"/>
    <property type="evidence" value="ECO:0007669"/>
    <property type="project" value="UniProtKB-EC"/>
</dbReference>
<keyword evidence="1 6" id="KW-0436">Ligase</keyword>
<dbReference type="EMBL" id="JAGWCR010000002">
    <property type="protein sequence ID" value="MBS3647786.1"/>
    <property type="molecule type" value="Genomic_DNA"/>
</dbReference>
<dbReference type="EC" id="6.3.4.19" evidence="6"/>
<evidence type="ECO:0000256" key="5">
    <source>
        <dbReference type="ARBA" id="ARBA00048539"/>
    </source>
</evidence>
<evidence type="ECO:0000256" key="1">
    <source>
        <dbReference type="ARBA" id="ARBA00022598"/>
    </source>
</evidence>
<comment type="function">
    <text evidence="6">Ligates lysine onto the cytidine present at position 34 of the AUA codon-specific tRNA(Ile) that contains the anticodon CAU, in an ATP-dependent manner. Cytidine is converted to lysidine, thus changing the amino acid specificity of the tRNA from methionine to isoleucine.</text>
</comment>
<protein>
    <recommendedName>
        <fullName evidence="6">tRNA(Ile)-lysidine synthase</fullName>
        <ecNumber evidence="6">6.3.4.19</ecNumber>
    </recommendedName>
    <alternativeName>
        <fullName evidence="6">tRNA(Ile)-2-lysyl-cytidine synthase</fullName>
    </alternativeName>
    <alternativeName>
        <fullName evidence="6">tRNA(Ile)-lysidine synthetase</fullName>
    </alternativeName>
</protein>
<dbReference type="Proteomes" id="UP000680348">
    <property type="component" value="Unassembled WGS sequence"/>
</dbReference>
<comment type="domain">
    <text evidence="6">The N-terminal region contains the highly conserved SGGXDS motif, predicted to be a P-loop motif involved in ATP binding.</text>
</comment>
<comment type="catalytic activity">
    <reaction evidence="5 6">
        <text>cytidine(34) in tRNA(Ile2) + L-lysine + ATP = lysidine(34) in tRNA(Ile2) + AMP + diphosphate + H(+)</text>
        <dbReference type="Rhea" id="RHEA:43744"/>
        <dbReference type="Rhea" id="RHEA-COMP:10625"/>
        <dbReference type="Rhea" id="RHEA-COMP:10670"/>
        <dbReference type="ChEBI" id="CHEBI:15378"/>
        <dbReference type="ChEBI" id="CHEBI:30616"/>
        <dbReference type="ChEBI" id="CHEBI:32551"/>
        <dbReference type="ChEBI" id="CHEBI:33019"/>
        <dbReference type="ChEBI" id="CHEBI:82748"/>
        <dbReference type="ChEBI" id="CHEBI:83665"/>
        <dbReference type="ChEBI" id="CHEBI:456215"/>
        <dbReference type="EC" id="6.3.4.19"/>
    </reaction>
</comment>
<evidence type="ECO:0000256" key="2">
    <source>
        <dbReference type="ARBA" id="ARBA00022694"/>
    </source>
</evidence>
<evidence type="ECO:0000313" key="9">
    <source>
        <dbReference type="Proteomes" id="UP000680348"/>
    </source>
</evidence>
<dbReference type="HAMAP" id="MF_01161">
    <property type="entry name" value="tRNA_Ile_lys_synt"/>
    <property type="match status" value="1"/>
</dbReference>
<dbReference type="GO" id="GO:0005524">
    <property type="term" value="F:ATP binding"/>
    <property type="evidence" value="ECO:0007669"/>
    <property type="project" value="UniProtKB-UniRule"/>
</dbReference>
<keyword evidence="2 6" id="KW-0819">tRNA processing</keyword>
<evidence type="ECO:0000256" key="3">
    <source>
        <dbReference type="ARBA" id="ARBA00022741"/>
    </source>
</evidence>
<accession>A0A942DYM4</accession>
<name>A0A942DYM4_9HYPH</name>
<dbReference type="PANTHER" id="PTHR43033">
    <property type="entry name" value="TRNA(ILE)-LYSIDINE SYNTHASE-RELATED"/>
    <property type="match status" value="1"/>
</dbReference>